<dbReference type="EMBL" id="BMIU01000002">
    <property type="protein sequence ID" value="GGF21816.1"/>
    <property type="molecule type" value="Genomic_DNA"/>
</dbReference>
<dbReference type="PANTHER" id="PTHR30005:SF0">
    <property type="entry name" value="RETROGRADE REGULATION PROTEIN 2"/>
    <property type="match status" value="1"/>
</dbReference>
<dbReference type="Gene3D" id="3.30.420.150">
    <property type="entry name" value="Exopolyphosphatase. Domain 2"/>
    <property type="match status" value="1"/>
</dbReference>
<keyword evidence="5" id="KW-1185">Reference proteome</keyword>
<dbReference type="Gene3D" id="1.10.3210.10">
    <property type="entry name" value="Hypothetical protein af1432"/>
    <property type="match status" value="1"/>
</dbReference>
<proteinExistence type="predicted"/>
<dbReference type="Pfam" id="PF21447">
    <property type="entry name" value="Ppx-GppA_III"/>
    <property type="match status" value="1"/>
</dbReference>
<protein>
    <submittedName>
        <fullName evidence="4">Exopolyphosphatase</fullName>
    </submittedName>
</protein>
<dbReference type="CDD" id="cd24006">
    <property type="entry name" value="ASKHA_NBD_PPX_GppA"/>
    <property type="match status" value="1"/>
</dbReference>
<reference evidence="5" key="1">
    <citation type="journal article" date="2019" name="Int. J. Syst. Evol. Microbiol.">
        <title>The Global Catalogue of Microorganisms (GCM) 10K type strain sequencing project: providing services to taxonomists for standard genome sequencing and annotation.</title>
        <authorList>
            <consortium name="The Broad Institute Genomics Platform"/>
            <consortium name="The Broad Institute Genome Sequencing Center for Infectious Disease"/>
            <person name="Wu L."/>
            <person name="Ma J."/>
        </authorList>
    </citation>
    <scope>NUCLEOTIDE SEQUENCE [LARGE SCALE GENOMIC DNA]</scope>
    <source>
        <strain evidence="5">CGMCC 1.15407</strain>
    </source>
</reference>
<dbReference type="PIRSF" id="PIRSF001267">
    <property type="entry name" value="Pyrophosphatase_GppA_Ppx"/>
    <property type="match status" value="1"/>
</dbReference>
<dbReference type="Proteomes" id="UP000647339">
    <property type="component" value="Unassembled WGS sequence"/>
</dbReference>
<dbReference type="SUPFAM" id="SSF53067">
    <property type="entry name" value="Actin-like ATPase domain"/>
    <property type="match status" value="2"/>
</dbReference>
<evidence type="ECO:0000313" key="4">
    <source>
        <dbReference type="EMBL" id="GGF21816.1"/>
    </source>
</evidence>
<dbReference type="RefSeq" id="WP_137401037.1">
    <property type="nucleotide sequence ID" value="NZ_BMIU01000002.1"/>
</dbReference>
<dbReference type="SUPFAM" id="SSF109604">
    <property type="entry name" value="HD-domain/PDEase-like"/>
    <property type="match status" value="1"/>
</dbReference>
<evidence type="ECO:0000256" key="1">
    <source>
        <dbReference type="ARBA" id="ARBA00022801"/>
    </source>
</evidence>
<dbReference type="Gene3D" id="3.30.420.40">
    <property type="match status" value="1"/>
</dbReference>
<gene>
    <name evidence="4" type="primary">ppx</name>
    <name evidence="4" type="ORF">GCM10011339_07360</name>
</gene>
<dbReference type="InterPro" id="IPR050273">
    <property type="entry name" value="GppA/Ppx_hydrolase"/>
</dbReference>
<comment type="caution">
    <text evidence="4">The sequence shown here is derived from an EMBL/GenBank/DDBJ whole genome shotgun (WGS) entry which is preliminary data.</text>
</comment>
<evidence type="ECO:0000313" key="5">
    <source>
        <dbReference type="Proteomes" id="UP000647339"/>
    </source>
</evidence>
<dbReference type="InterPro" id="IPR043129">
    <property type="entry name" value="ATPase_NBD"/>
</dbReference>
<evidence type="ECO:0000259" key="3">
    <source>
        <dbReference type="Pfam" id="PF21447"/>
    </source>
</evidence>
<dbReference type="InterPro" id="IPR048950">
    <property type="entry name" value="Ppx_GppA_C"/>
</dbReference>
<feature type="domain" description="Ppx/GppA phosphatase C-terminal" evidence="3">
    <location>
        <begin position="322"/>
        <end position="478"/>
    </location>
</feature>
<dbReference type="Pfam" id="PF02541">
    <property type="entry name" value="Ppx-GppA"/>
    <property type="match status" value="1"/>
</dbReference>
<dbReference type="InterPro" id="IPR003695">
    <property type="entry name" value="Ppx_GppA_N"/>
</dbReference>
<feature type="domain" description="Ppx/GppA phosphatase N-terminal" evidence="2">
    <location>
        <begin position="16"/>
        <end position="306"/>
    </location>
</feature>
<dbReference type="PANTHER" id="PTHR30005">
    <property type="entry name" value="EXOPOLYPHOSPHATASE"/>
    <property type="match status" value="1"/>
</dbReference>
<organism evidence="4 5">
    <name type="scientific">Echinicola rosea</name>
    <dbReference type="NCBI Taxonomy" id="1807691"/>
    <lineage>
        <taxon>Bacteria</taxon>
        <taxon>Pseudomonadati</taxon>
        <taxon>Bacteroidota</taxon>
        <taxon>Cytophagia</taxon>
        <taxon>Cytophagales</taxon>
        <taxon>Cyclobacteriaceae</taxon>
        <taxon>Echinicola</taxon>
    </lineage>
</organism>
<sequence>MKLAAIDIGTNSIHLVIAEVTKRQNINVLIDEKEMVKLGVGVFATNRLSQEAFDRGIEVIKRYVQLADQYGVDDIITAATSATREAKNGGEFLGRLAEETGLTPKVISGNEEARLIFLAVRRAIAFGDEKVLVLDIGGGSTEATVGDQEEIFFKKSIKLGVLRLLDMAGQKDTLEKEDVEELTHHINLAAEEIMKKAVEAGFTKVIGTSGTIRTLGEAAHLAGKGTSLATVNAEVVTTEELKKLSEKLLGMPPKKREKVPGISANRVDAIHLGSLLLVRLLEMANATEITLCDASLREGLILGYLGSMGKTPSVLYPEEDLRFRSVMNLALKYKSDVEQKKHISYLALKLFDQLKPLHGLEEYGRDLLDFASFVFEVGHFIGYPKYHKHSRYIIEHSRLRGFTNEEVTLLGVIVRYHRKSGPRKKHKRYKKLSKAQRKMIHVVAGILRVAIGLDKTKNQWVEGLRCDISDKKVSIVLHGEENPDLEIWEAMRNCFVLEDALDRKILVKAEYPVHP</sequence>
<accession>A0ABQ1UP00</accession>
<evidence type="ECO:0000259" key="2">
    <source>
        <dbReference type="Pfam" id="PF02541"/>
    </source>
</evidence>
<dbReference type="InterPro" id="IPR030673">
    <property type="entry name" value="PyroPPase_GppA_Ppx"/>
</dbReference>
<keyword evidence="1" id="KW-0378">Hydrolase</keyword>
<name>A0ABQ1UP00_9BACT</name>